<keyword evidence="3" id="KW-1185">Reference proteome</keyword>
<organism evidence="2 3">
    <name type="scientific">Karstenula rhodostoma CBS 690.94</name>
    <dbReference type="NCBI Taxonomy" id="1392251"/>
    <lineage>
        <taxon>Eukaryota</taxon>
        <taxon>Fungi</taxon>
        <taxon>Dikarya</taxon>
        <taxon>Ascomycota</taxon>
        <taxon>Pezizomycotina</taxon>
        <taxon>Dothideomycetes</taxon>
        <taxon>Pleosporomycetidae</taxon>
        <taxon>Pleosporales</taxon>
        <taxon>Massarineae</taxon>
        <taxon>Didymosphaeriaceae</taxon>
        <taxon>Karstenula</taxon>
    </lineage>
</organism>
<dbReference type="EMBL" id="MU001497">
    <property type="protein sequence ID" value="KAF2447059.1"/>
    <property type="molecule type" value="Genomic_DNA"/>
</dbReference>
<name>A0A9P4PQB8_9PLEO</name>
<feature type="signal peptide" evidence="1">
    <location>
        <begin position="1"/>
        <end position="24"/>
    </location>
</feature>
<evidence type="ECO:0000313" key="2">
    <source>
        <dbReference type="EMBL" id="KAF2447059.1"/>
    </source>
</evidence>
<gene>
    <name evidence="2" type="ORF">P171DRAFT_442246</name>
</gene>
<dbReference type="Proteomes" id="UP000799764">
    <property type="component" value="Unassembled WGS sequence"/>
</dbReference>
<evidence type="ECO:0000313" key="3">
    <source>
        <dbReference type="Proteomes" id="UP000799764"/>
    </source>
</evidence>
<dbReference type="OrthoDB" id="3728647at2759"/>
<feature type="chain" id="PRO_5040262737" description="Secreted protein" evidence="1">
    <location>
        <begin position="25"/>
        <end position="155"/>
    </location>
</feature>
<accession>A0A9P4PQB8</accession>
<proteinExistence type="predicted"/>
<sequence>MVAQCSSRCFLCYVMCLAFPAGTCYFCRYEPKLSNGDLAAEEEVPKINTDQLLGVYDDVVAVTLPDYLCEMLQGTYRGDPTPTCTVDLSHSDTFLKYVTGIDTPEQLCTVIDGSFINGNCTLNVAQCGQATLDVKQAACVSLEGQWVNNNCALIG</sequence>
<keyword evidence="1" id="KW-0732">Signal</keyword>
<comment type="caution">
    <text evidence="2">The sequence shown here is derived from an EMBL/GenBank/DDBJ whole genome shotgun (WGS) entry which is preliminary data.</text>
</comment>
<evidence type="ECO:0000256" key="1">
    <source>
        <dbReference type="SAM" id="SignalP"/>
    </source>
</evidence>
<evidence type="ECO:0008006" key="4">
    <source>
        <dbReference type="Google" id="ProtNLM"/>
    </source>
</evidence>
<protein>
    <recommendedName>
        <fullName evidence="4">Secreted protein</fullName>
    </recommendedName>
</protein>
<reference evidence="2" key="1">
    <citation type="journal article" date="2020" name="Stud. Mycol.">
        <title>101 Dothideomycetes genomes: a test case for predicting lifestyles and emergence of pathogens.</title>
        <authorList>
            <person name="Haridas S."/>
            <person name="Albert R."/>
            <person name="Binder M."/>
            <person name="Bloem J."/>
            <person name="Labutti K."/>
            <person name="Salamov A."/>
            <person name="Andreopoulos B."/>
            <person name="Baker S."/>
            <person name="Barry K."/>
            <person name="Bills G."/>
            <person name="Bluhm B."/>
            <person name="Cannon C."/>
            <person name="Castanera R."/>
            <person name="Culley D."/>
            <person name="Daum C."/>
            <person name="Ezra D."/>
            <person name="Gonzalez J."/>
            <person name="Henrissat B."/>
            <person name="Kuo A."/>
            <person name="Liang C."/>
            <person name="Lipzen A."/>
            <person name="Lutzoni F."/>
            <person name="Magnuson J."/>
            <person name="Mondo S."/>
            <person name="Nolan M."/>
            <person name="Ohm R."/>
            <person name="Pangilinan J."/>
            <person name="Park H.-J."/>
            <person name="Ramirez L."/>
            <person name="Alfaro M."/>
            <person name="Sun H."/>
            <person name="Tritt A."/>
            <person name="Yoshinaga Y."/>
            <person name="Zwiers L.-H."/>
            <person name="Turgeon B."/>
            <person name="Goodwin S."/>
            <person name="Spatafora J."/>
            <person name="Crous P."/>
            <person name="Grigoriev I."/>
        </authorList>
    </citation>
    <scope>NUCLEOTIDE SEQUENCE</scope>
    <source>
        <strain evidence="2">CBS 690.94</strain>
    </source>
</reference>
<dbReference type="AlphaFoldDB" id="A0A9P4PQB8"/>